<dbReference type="InterPro" id="IPR009030">
    <property type="entry name" value="Growth_fac_rcpt_cys_sf"/>
</dbReference>
<dbReference type="InterPro" id="IPR011651">
    <property type="entry name" value="Notch_ligand_N"/>
</dbReference>
<evidence type="ECO:0000256" key="2">
    <source>
        <dbReference type="ARBA" id="ARBA00022473"/>
    </source>
</evidence>
<feature type="domain" description="EGF-like" evidence="17">
    <location>
        <begin position="304"/>
        <end position="342"/>
    </location>
</feature>
<evidence type="ECO:0000313" key="19">
    <source>
        <dbReference type="EMBL" id="KAK7104697.1"/>
    </source>
</evidence>
<evidence type="ECO:0000256" key="7">
    <source>
        <dbReference type="ARBA" id="ARBA00022989"/>
    </source>
</evidence>
<evidence type="ECO:0000256" key="16">
    <source>
        <dbReference type="SAM" id="SignalP"/>
    </source>
</evidence>
<dbReference type="GO" id="GO:0007219">
    <property type="term" value="P:Notch signaling pathway"/>
    <property type="evidence" value="ECO:0007669"/>
    <property type="project" value="InterPro"/>
</dbReference>
<keyword evidence="9 11" id="KW-1015">Disulfide bond</keyword>
<dbReference type="Pfam" id="PF01414">
    <property type="entry name" value="DSL"/>
    <property type="match status" value="1"/>
</dbReference>
<evidence type="ECO:0000256" key="6">
    <source>
        <dbReference type="ARBA" id="ARBA00022737"/>
    </source>
</evidence>
<dbReference type="AlphaFoldDB" id="A0AAN9BFV3"/>
<dbReference type="InterPro" id="IPR000152">
    <property type="entry name" value="EGF-type_Asp/Asn_hydroxyl_site"/>
</dbReference>
<feature type="disulfide bond" evidence="11">
    <location>
        <begin position="408"/>
        <end position="417"/>
    </location>
</feature>
<dbReference type="InterPro" id="IPR051830">
    <property type="entry name" value="NOTCH_homolog"/>
</dbReference>
<organism evidence="19 20">
    <name type="scientific">Littorina saxatilis</name>
    <dbReference type="NCBI Taxonomy" id="31220"/>
    <lineage>
        <taxon>Eukaryota</taxon>
        <taxon>Metazoa</taxon>
        <taxon>Spiralia</taxon>
        <taxon>Lophotrochozoa</taxon>
        <taxon>Mollusca</taxon>
        <taxon>Gastropoda</taxon>
        <taxon>Caenogastropoda</taxon>
        <taxon>Littorinimorpha</taxon>
        <taxon>Littorinoidea</taxon>
        <taxon>Littorinidae</taxon>
        <taxon>Littorina</taxon>
    </lineage>
</organism>
<evidence type="ECO:0000256" key="13">
    <source>
        <dbReference type="RuleBase" id="RU280815"/>
    </source>
</evidence>
<comment type="caution">
    <text evidence="11">Lacks conserved residue(s) required for the propagation of feature annotation.</text>
</comment>
<comment type="subcellular location">
    <subcellularLocation>
        <location evidence="1 13">Membrane</location>
        <topology evidence="1 13">Single-pass type I membrane protein</topology>
    </subcellularLocation>
</comment>
<evidence type="ECO:0000256" key="10">
    <source>
        <dbReference type="ARBA" id="ARBA00023180"/>
    </source>
</evidence>
<dbReference type="FunFam" id="2.10.25.10:FF:000064">
    <property type="entry name" value="Delta-like protein"/>
    <property type="match status" value="1"/>
</dbReference>
<dbReference type="GO" id="GO:0005886">
    <property type="term" value="C:plasma membrane"/>
    <property type="evidence" value="ECO:0007669"/>
    <property type="project" value="UniProtKB-ARBA"/>
</dbReference>
<feature type="domain" description="EGF-like" evidence="17">
    <location>
        <begin position="344"/>
        <end position="380"/>
    </location>
</feature>
<protein>
    <recommendedName>
        <fullName evidence="13">Delta-like protein</fullName>
    </recommendedName>
</protein>
<gene>
    <name evidence="19" type="ORF">V1264_019373</name>
</gene>
<feature type="disulfide bond" evidence="12">
    <location>
        <begin position="206"/>
        <end position="218"/>
    </location>
</feature>
<dbReference type="GO" id="GO:0030855">
    <property type="term" value="P:epithelial cell differentiation"/>
    <property type="evidence" value="ECO:0007669"/>
    <property type="project" value="UniProtKB-ARBA"/>
</dbReference>
<feature type="compositionally biased region" description="Polar residues" evidence="14">
    <location>
        <begin position="597"/>
        <end position="612"/>
    </location>
</feature>
<dbReference type="GO" id="GO:0005509">
    <property type="term" value="F:calcium ion binding"/>
    <property type="evidence" value="ECO:0007669"/>
    <property type="project" value="InterPro"/>
</dbReference>
<evidence type="ECO:0000256" key="12">
    <source>
        <dbReference type="PROSITE-ProRule" id="PRU00377"/>
    </source>
</evidence>
<dbReference type="InterPro" id="IPR001774">
    <property type="entry name" value="DSL"/>
</dbReference>
<dbReference type="CDD" id="cd00054">
    <property type="entry name" value="EGF_CA"/>
    <property type="match status" value="6"/>
</dbReference>
<evidence type="ECO:0000256" key="3">
    <source>
        <dbReference type="ARBA" id="ARBA00022536"/>
    </source>
</evidence>
<dbReference type="PROSITE" id="PS00022">
    <property type="entry name" value="EGF_1"/>
    <property type="match status" value="9"/>
</dbReference>
<dbReference type="InterPro" id="IPR018097">
    <property type="entry name" value="EGF_Ca-bd_CS"/>
</dbReference>
<feature type="domain" description="EGF-like" evidence="17">
    <location>
        <begin position="382"/>
        <end position="418"/>
    </location>
</feature>
<dbReference type="PANTHER" id="PTHR24033:SF151">
    <property type="entry name" value="NOTCH 2"/>
    <property type="match status" value="1"/>
</dbReference>
<dbReference type="FunFam" id="2.10.25.10:FF:000230">
    <property type="entry name" value="Delta-like protein"/>
    <property type="match status" value="1"/>
</dbReference>
<feature type="domain" description="EGF-like" evidence="17">
    <location>
        <begin position="531"/>
        <end position="567"/>
    </location>
</feature>
<evidence type="ECO:0000256" key="14">
    <source>
        <dbReference type="SAM" id="MobiDB-lite"/>
    </source>
</evidence>
<evidence type="ECO:0000256" key="4">
    <source>
        <dbReference type="ARBA" id="ARBA00022692"/>
    </source>
</evidence>
<keyword evidence="20" id="KW-1185">Reference proteome</keyword>
<feature type="transmembrane region" description="Helical" evidence="15">
    <location>
        <begin position="627"/>
        <end position="651"/>
    </location>
</feature>
<feature type="domain" description="DSL" evidence="18">
    <location>
        <begin position="191"/>
        <end position="235"/>
    </location>
</feature>
<keyword evidence="8 13" id="KW-0472">Membrane</keyword>
<dbReference type="Proteomes" id="UP001374579">
    <property type="component" value="Unassembled WGS sequence"/>
</dbReference>
<name>A0AAN9BFV3_9CAEN</name>
<dbReference type="SMART" id="SM00051">
    <property type="entry name" value="DSL"/>
    <property type="match status" value="1"/>
</dbReference>
<evidence type="ECO:0000256" key="1">
    <source>
        <dbReference type="ARBA" id="ARBA00004479"/>
    </source>
</evidence>
<accession>A0AAN9BFV3</accession>
<dbReference type="SUPFAM" id="SSF57196">
    <property type="entry name" value="EGF/Laminin"/>
    <property type="match status" value="1"/>
</dbReference>
<feature type="domain" description="EGF-like" evidence="17">
    <location>
        <begin position="420"/>
        <end position="452"/>
    </location>
</feature>
<comment type="function">
    <text evidence="13">Putative Notch ligand involved in the mediation of Notch signaling.</text>
</comment>
<feature type="disulfide bond" evidence="12">
    <location>
        <begin position="226"/>
        <end position="235"/>
    </location>
</feature>
<evidence type="ECO:0000256" key="9">
    <source>
        <dbReference type="ARBA" id="ARBA00023157"/>
    </source>
</evidence>
<feature type="disulfide bond" evidence="11">
    <location>
        <begin position="519"/>
        <end position="528"/>
    </location>
</feature>
<evidence type="ECO:0000259" key="17">
    <source>
        <dbReference type="PROSITE" id="PS50026"/>
    </source>
</evidence>
<dbReference type="FunFam" id="2.10.25.10:FF:000122">
    <property type="entry name" value="Protein crumbs homolog 2"/>
    <property type="match status" value="1"/>
</dbReference>
<feature type="region of interest" description="Disordered" evidence="14">
    <location>
        <begin position="573"/>
        <end position="612"/>
    </location>
</feature>
<dbReference type="GO" id="GO:0042063">
    <property type="term" value="P:gliogenesis"/>
    <property type="evidence" value="ECO:0007669"/>
    <property type="project" value="UniProtKB-ARBA"/>
</dbReference>
<evidence type="ECO:0000313" key="20">
    <source>
        <dbReference type="Proteomes" id="UP001374579"/>
    </source>
</evidence>
<dbReference type="GO" id="GO:0048666">
    <property type="term" value="P:neuron development"/>
    <property type="evidence" value="ECO:0007669"/>
    <property type="project" value="UniProtKB-ARBA"/>
</dbReference>
<feature type="region of interest" description="Disordered" evidence="14">
    <location>
        <begin position="727"/>
        <end position="757"/>
    </location>
</feature>
<dbReference type="Gene3D" id="2.10.25.10">
    <property type="entry name" value="Laminin"/>
    <property type="match status" value="7"/>
</dbReference>
<evidence type="ECO:0000256" key="8">
    <source>
        <dbReference type="ARBA" id="ARBA00023136"/>
    </source>
</evidence>
<evidence type="ECO:0000256" key="5">
    <source>
        <dbReference type="ARBA" id="ARBA00022729"/>
    </source>
</evidence>
<dbReference type="Pfam" id="PF12661">
    <property type="entry name" value="hEGF"/>
    <property type="match status" value="5"/>
</dbReference>
<keyword evidence="4 13" id="KW-0812">Transmembrane</keyword>
<keyword evidence="2 13" id="KW-0217">Developmental protein</keyword>
<keyword evidence="10" id="KW-0325">Glycoprotein</keyword>
<dbReference type="PROSITE" id="PS01186">
    <property type="entry name" value="EGF_2"/>
    <property type="match status" value="7"/>
</dbReference>
<evidence type="ECO:0000256" key="15">
    <source>
        <dbReference type="SAM" id="Phobius"/>
    </source>
</evidence>
<proteinExistence type="predicted"/>
<dbReference type="PROSITE" id="PS01187">
    <property type="entry name" value="EGF_CA"/>
    <property type="match status" value="1"/>
</dbReference>
<dbReference type="EMBL" id="JBAMIC010000008">
    <property type="protein sequence ID" value="KAK7104697.1"/>
    <property type="molecule type" value="Genomic_DNA"/>
</dbReference>
<dbReference type="PROSITE" id="PS51051">
    <property type="entry name" value="DSL"/>
    <property type="match status" value="1"/>
</dbReference>
<dbReference type="InterPro" id="IPR001881">
    <property type="entry name" value="EGF-like_Ca-bd_dom"/>
</dbReference>
<feature type="disulfide bond" evidence="11">
    <location>
        <begin position="370"/>
        <end position="379"/>
    </location>
</feature>
<dbReference type="FunFam" id="2.10.25.140:FF:000001">
    <property type="entry name" value="Delta-like protein"/>
    <property type="match status" value="1"/>
</dbReference>
<feature type="disulfide bond" evidence="11">
    <location>
        <begin position="557"/>
        <end position="566"/>
    </location>
</feature>
<feature type="compositionally biased region" description="Low complexity" evidence="14">
    <location>
        <begin position="580"/>
        <end position="596"/>
    </location>
</feature>
<keyword evidence="6 13" id="KW-0677">Repeat</keyword>
<reference evidence="19 20" key="1">
    <citation type="submission" date="2024-02" db="EMBL/GenBank/DDBJ databases">
        <title>Chromosome-scale genome assembly of the rough periwinkle Littorina saxatilis.</title>
        <authorList>
            <person name="De Jode A."/>
            <person name="Faria R."/>
            <person name="Formenti G."/>
            <person name="Sims Y."/>
            <person name="Smith T.P."/>
            <person name="Tracey A."/>
            <person name="Wood J.M.D."/>
            <person name="Zagrodzka Z.B."/>
            <person name="Johannesson K."/>
            <person name="Butlin R.K."/>
            <person name="Leder E.H."/>
        </authorList>
    </citation>
    <scope>NUCLEOTIDE SEQUENCE [LARGE SCALE GENOMIC DNA]</scope>
    <source>
        <strain evidence="19">Snail1</strain>
        <tissue evidence="19">Muscle</tissue>
    </source>
</reference>
<dbReference type="PROSITE" id="PS00010">
    <property type="entry name" value="ASX_HYDROXYL"/>
    <property type="match status" value="4"/>
</dbReference>
<dbReference type="FunFam" id="2.10.25.10:FF:000066">
    <property type="entry name" value="FAT atypical cadherin 4"/>
    <property type="match status" value="2"/>
</dbReference>
<dbReference type="InterPro" id="IPR013032">
    <property type="entry name" value="EGF-like_CS"/>
</dbReference>
<dbReference type="GO" id="GO:0035239">
    <property type="term" value="P:tube morphogenesis"/>
    <property type="evidence" value="ECO:0007669"/>
    <property type="project" value="UniProtKB-ARBA"/>
</dbReference>
<feature type="chain" id="PRO_5042822682" description="Delta-like protein" evidence="16">
    <location>
        <begin position="33"/>
        <end position="895"/>
    </location>
</feature>
<feature type="domain" description="EGF-like" evidence="17">
    <location>
        <begin position="493"/>
        <end position="529"/>
    </location>
</feature>
<dbReference type="Pfam" id="PF07657">
    <property type="entry name" value="MNNL"/>
    <property type="match status" value="1"/>
</dbReference>
<dbReference type="SMART" id="SM00179">
    <property type="entry name" value="EGF_CA"/>
    <property type="match status" value="6"/>
</dbReference>
<dbReference type="Gene3D" id="2.10.25.140">
    <property type="match status" value="1"/>
</dbReference>
<dbReference type="FunFam" id="2.10.25.10:FF:000018">
    <property type="entry name" value="Delta-like 1"/>
    <property type="match status" value="1"/>
</dbReference>
<sequence>MIPRRMAVLTAYCWTLLLPLWVLLSILAQVQASGVFELHLQSFRNNDGLNKDGNCCNGYRSEGKCTSPCKTFFRVCLTHYQAAIATESNPTCTFGEYTSPVVAENSVNFSARTDLPMDNPLRFPVKEFSWPGDFSLIVEVFHDTTLTGPSAGSQREEISRLATQRSAAAGANWYHSKHTTRYTELIYSYRFICDEHYYGANCEELCRPRDDKFGHSYCSENGTKVCLDGWQGEYCDQAICLPGCHPDFGFCDKPNECRCRIGWEGKHCNVCIPYPGCQHGKCTEKPYWECKCEEGWGGLFCNQDLNYCTHHTPCKNGGTCMNTGRGSYTCTCRPGFNGTNCEQEVDHCKDQPCLHGGTCQSTDHDFTCSCPQGYFGEHCEQEANECRPETCFNGGTCVDHQGSYQCLCAQGYGGFHCETDTGGCKQDSCKNGGHCVSGTCICPEGLFGPTCEDDGQDYCLLKPCENGGTCIDLTNDYECRCVAGFVGPRCTINVDDCEGGPCANGGRCTDLVNDFLCECRPGWTGKDCSVNVDNCLTQPCRHGGTCVDRIDDYECTCPEGFWGKDCQLYEGMSTTPTPPDTTTTQPPAAPDTTNQPLTPATTDGPSTGKITNKSLTGQEKELTGPQLLVVVCLGAGLPILIIIIVVAILLCRKRRNSRAAHNNNVNMEKERHQNYINNMNNREDHHHRDAKCLDDDSVGGGMGVSSSGGGGGSGGLSAISAKAESKLDGGGGGSGGVGPSTIFTTSYPPHHPAAVMPKPSSVMKISNEEQQDINRLNSKQHRAARDKAVSKKLMRDSLVHEPPYPQPSLPSSNRDSCGGVYDYEKPIRRLDVDTLSEDTKVDISTYHRHSGDISIIVKPKMPALQDRDNVRGSVYLESTHPRHSHYTEDYLATEV</sequence>
<feature type="disulfide bond" evidence="11">
    <location>
        <begin position="332"/>
        <end position="341"/>
    </location>
</feature>
<feature type="disulfide bond" evidence="12">
    <location>
        <begin position="193"/>
        <end position="202"/>
    </location>
</feature>
<feature type="signal peptide" evidence="16">
    <location>
        <begin position="1"/>
        <end position="32"/>
    </location>
</feature>
<evidence type="ECO:0000259" key="18">
    <source>
        <dbReference type="PROSITE" id="PS51051"/>
    </source>
</evidence>
<dbReference type="Pfam" id="PF21700">
    <property type="entry name" value="EGF_DL_JAG"/>
    <property type="match status" value="1"/>
</dbReference>
<feature type="domain" description="EGF-like" evidence="17">
    <location>
        <begin position="455"/>
        <end position="491"/>
    </location>
</feature>
<dbReference type="SMART" id="SM00181">
    <property type="entry name" value="EGF"/>
    <property type="match status" value="9"/>
</dbReference>
<feature type="compositionally biased region" description="Gly residues" evidence="14">
    <location>
        <begin position="728"/>
        <end position="738"/>
    </location>
</feature>
<keyword evidence="3 11" id="KW-0245">EGF-like domain</keyword>
<dbReference type="GO" id="GO:0000902">
    <property type="term" value="P:cell morphogenesis"/>
    <property type="evidence" value="ECO:0007669"/>
    <property type="project" value="UniProtKB-ARBA"/>
</dbReference>
<feature type="disulfide bond" evidence="11">
    <location>
        <begin position="442"/>
        <end position="451"/>
    </location>
</feature>
<dbReference type="InterPro" id="IPR000742">
    <property type="entry name" value="EGF"/>
</dbReference>
<keyword evidence="5 13" id="KW-0732">Signal</keyword>
<dbReference type="SUPFAM" id="SSF57184">
    <property type="entry name" value="Growth factor receptor domain"/>
    <property type="match status" value="2"/>
</dbReference>
<dbReference type="PANTHER" id="PTHR24033">
    <property type="entry name" value="EGF-LIKE DOMAIN-CONTAINING PROTEIN"/>
    <property type="match status" value="1"/>
</dbReference>
<dbReference type="PROSITE" id="PS50026">
    <property type="entry name" value="EGF_3"/>
    <property type="match status" value="7"/>
</dbReference>
<dbReference type="Pfam" id="PF00008">
    <property type="entry name" value="EGF"/>
    <property type="match status" value="2"/>
</dbReference>
<keyword evidence="7 13" id="KW-1133">Transmembrane helix</keyword>
<comment type="caution">
    <text evidence="19">The sequence shown here is derived from an EMBL/GenBank/DDBJ whole genome shotgun (WGS) entry which is preliminary data.</text>
</comment>
<dbReference type="Gene3D" id="2.60.40.3510">
    <property type="match status" value="1"/>
</dbReference>
<feature type="disulfide bond" evidence="11">
    <location>
        <begin position="481"/>
        <end position="490"/>
    </location>
</feature>
<dbReference type="FunFam" id="2.10.25.10:FF:000061">
    <property type="entry name" value="Delta-like protein"/>
    <property type="match status" value="1"/>
</dbReference>
<evidence type="ECO:0000256" key="11">
    <source>
        <dbReference type="PROSITE-ProRule" id="PRU00076"/>
    </source>
</evidence>